<dbReference type="Gene3D" id="2.30.30.140">
    <property type="match status" value="1"/>
</dbReference>
<dbReference type="GO" id="GO:0009767">
    <property type="term" value="P:photosynthetic electron transport chain"/>
    <property type="evidence" value="ECO:0007669"/>
    <property type="project" value="InterPro"/>
</dbReference>
<dbReference type="AlphaFoldDB" id="A0AAV8P656"/>
<reference evidence="2 3" key="1">
    <citation type="submission" date="2022-12" db="EMBL/GenBank/DDBJ databases">
        <title>Chromosome-scale assembly of the Ensete ventricosum genome.</title>
        <authorList>
            <person name="Dussert Y."/>
            <person name="Stocks J."/>
            <person name="Wendawek A."/>
            <person name="Woldeyes F."/>
            <person name="Nichols R.A."/>
            <person name="Borrell J.S."/>
        </authorList>
    </citation>
    <scope>NUCLEOTIDE SEQUENCE [LARGE SCALE GENOMIC DNA]</scope>
    <source>
        <strain evidence="3">cv. Maze</strain>
        <tissue evidence="2">Seeds</tissue>
    </source>
</reference>
<dbReference type="InterPro" id="IPR021659">
    <property type="entry name" value="NdhS"/>
</dbReference>
<keyword evidence="3" id="KW-1185">Reference proteome</keyword>
<dbReference type="Pfam" id="PF11623">
    <property type="entry name" value="NdhS"/>
    <property type="match status" value="1"/>
</dbReference>
<feature type="region of interest" description="Disordered" evidence="1">
    <location>
        <begin position="117"/>
        <end position="144"/>
    </location>
</feature>
<gene>
    <name evidence="2" type="ORF">OPV22_028149</name>
</gene>
<evidence type="ECO:0000313" key="2">
    <source>
        <dbReference type="EMBL" id="KAJ8465597.1"/>
    </source>
</evidence>
<name>A0AAV8P656_ENSVE</name>
<accession>A0AAV8P656</accession>
<sequence length="237" mass="25322">MAALIPIYTTHNPRLLFLRPCNSTFVRGTTTISTSPDSPLRSTPAALAPSAKFDLFELLGGRGICSGEQGIKKELRRSPAEAPLLSSPPPPPPTAPISALGTGDAAFEKELAGLTGGFPGGEKGLKKFIEQNPPRPKQRPDGEDLAMVLSGPKPSPPVLPLFLPGMIVIVKNPKSPFYMYSGVVQRITDGKVGVLFEGGNWDKLLTFDLSELEQREKGPPMVNPKSAMLESIVQKLG</sequence>
<evidence type="ECO:0008006" key="4">
    <source>
        <dbReference type="Google" id="ProtNLM"/>
    </source>
</evidence>
<proteinExistence type="predicted"/>
<dbReference type="EMBL" id="JAQQAF010000008">
    <property type="protein sequence ID" value="KAJ8465597.1"/>
    <property type="molecule type" value="Genomic_DNA"/>
</dbReference>
<evidence type="ECO:0000256" key="1">
    <source>
        <dbReference type="SAM" id="MobiDB-lite"/>
    </source>
</evidence>
<dbReference type="PANTHER" id="PTHR35494:SF1">
    <property type="entry name" value="NAD(P)H-QUINONE OXIDOREDUCTASE SUBUNIT S, CHLOROPLASTIC"/>
    <property type="match status" value="1"/>
</dbReference>
<feature type="compositionally biased region" description="Pro residues" evidence="1">
    <location>
        <begin position="86"/>
        <end position="95"/>
    </location>
</feature>
<dbReference type="Proteomes" id="UP001222027">
    <property type="component" value="Unassembled WGS sequence"/>
</dbReference>
<dbReference type="PANTHER" id="PTHR35494">
    <property type="entry name" value="NAD(P)H-QUINONE OXIDOREDUCTASE SUBUNIT S, CHLOROPLASTIC"/>
    <property type="match status" value="1"/>
</dbReference>
<evidence type="ECO:0000313" key="3">
    <source>
        <dbReference type="Proteomes" id="UP001222027"/>
    </source>
</evidence>
<comment type="caution">
    <text evidence="2">The sequence shown here is derived from an EMBL/GenBank/DDBJ whole genome shotgun (WGS) entry which is preliminary data.</text>
</comment>
<feature type="region of interest" description="Disordered" evidence="1">
    <location>
        <begin position="79"/>
        <end position="100"/>
    </location>
</feature>
<protein>
    <recommendedName>
        <fullName evidence="4">NAD(P)H-quinone oxidoreductase subunit S, chloroplastic</fullName>
    </recommendedName>
</protein>
<organism evidence="2 3">
    <name type="scientific">Ensete ventricosum</name>
    <name type="common">Abyssinian banana</name>
    <name type="synonym">Musa ensete</name>
    <dbReference type="NCBI Taxonomy" id="4639"/>
    <lineage>
        <taxon>Eukaryota</taxon>
        <taxon>Viridiplantae</taxon>
        <taxon>Streptophyta</taxon>
        <taxon>Embryophyta</taxon>
        <taxon>Tracheophyta</taxon>
        <taxon>Spermatophyta</taxon>
        <taxon>Magnoliopsida</taxon>
        <taxon>Liliopsida</taxon>
        <taxon>Zingiberales</taxon>
        <taxon>Musaceae</taxon>
        <taxon>Ensete</taxon>
    </lineage>
</organism>